<protein>
    <submittedName>
        <fullName evidence="3">MaoC like domain protein 5</fullName>
    </submittedName>
</protein>
<organism evidence="3 4">
    <name type="scientific">Achromobacter xylosoxidans (strain A8)</name>
    <dbReference type="NCBI Taxonomy" id="762376"/>
    <lineage>
        <taxon>Bacteria</taxon>
        <taxon>Pseudomonadati</taxon>
        <taxon>Pseudomonadota</taxon>
        <taxon>Betaproteobacteria</taxon>
        <taxon>Burkholderiales</taxon>
        <taxon>Alcaligenaceae</taxon>
        <taxon>Achromobacter</taxon>
    </lineage>
</organism>
<sequence length="285" mass="30950">MRLTHEQLLNYELPEIRQRYTARDAMLYALSVGLGRDPLDACDLAYVGRRHDPLVLPYMAVVLGYPGFWLNAPDIGADTVRLLHGEQGMELFHPIPAAGELIGKTRVIEAVDKGEKGLLLYSEKTLTDAGTGVLIARTTATHVLRGDGGMANAGRQARPAHAMPGGAPDWTVPVRTRPEQALVYRLNGDYNPLHSDPTIARAAGFPRPILHGLCTFGMVSHTVARQLQPEAEGAVRSVSLRFSGPMYPGETLSVEVWRDGSFRAKVVERDAIVIDNGVLRGASVG</sequence>
<reference evidence="3 4" key="1">
    <citation type="journal article" date="2011" name="J. Bacteriol.">
        <title>Complete genome sequence of the haloaromatic acid-degrading bacterium Achromobacter xylosoxidans A8.</title>
        <authorList>
            <person name="Strnad H."/>
            <person name="Ridl J."/>
            <person name="Paces J."/>
            <person name="Kolar M."/>
            <person name="Vlcek C."/>
            <person name="Paces V."/>
        </authorList>
    </citation>
    <scope>NUCLEOTIDE SEQUENCE [LARGE SCALE GENOMIC DNA]</scope>
    <source>
        <strain evidence="3 4">A8</strain>
    </source>
</reference>
<dbReference type="HOGENOM" id="CLU_040078_1_0_4"/>
<dbReference type="OrthoDB" id="5522043at2"/>
<dbReference type="InterPro" id="IPR002539">
    <property type="entry name" value="MaoC-like_dom"/>
</dbReference>
<evidence type="ECO:0000259" key="1">
    <source>
        <dbReference type="Pfam" id="PF01575"/>
    </source>
</evidence>
<dbReference type="SUPFAM" id="SSF54637">
    <property type="entry name" value="Thioesterase/thiol ester dehydrase-isomerase"/>
    <property type="match status" value="2"/>
</dbReference>
<dbReference type="RefSeq" id="WP_013392850.1">
    <property type="nucleotide sequence ID" value="NC_014640.1"/>
</dbReference>
<dbReference type="STRING" id="762376.AXYL_02201"/>
<dbReference type="Pfam" id="PF01575">
    <property type="entry name" value="MaoC_dehydratas"/>
    <property type="match status" value="1"/>
</dbReference>
<name>E3HIV3_ACHXA</name>
<proteinExistence type="predicted"/>
<dbReference type="KEGG" id="axy:AXYL_02201"/>
<dbReference type="GO" id="GO:0004300">
    <property type="term" value="F:enoyl-CoA hydratase activity"/>
    <property type="evidence" value="ECO:0007669"/>
    <property type="project" value="TreeGrafter"/>
</dbReference>
<feature type="domain" description="Peroxisomal multifunctional enzyme type 2-like N-terminal" evidence="2">
    <location>
        <begin position="19"/>
        <end position="146"/>
    </location>
</feature>
<dbReference type="PATRIC" id="fig|762376.5.peg.2194"/>
<accession>E3HIV3</accession>
<dbReference type="InterPro" id="IPR054357">
    <property type="entry name" value="MFE-2_N"/>
</dbReference>
<evidence type="ECO:0000313" key="4">
    <source>
        <dbReference type="Proteomes" id="UP000006876"/>
    </source>
</evidence>
<dbReference type="GO" id="GO:0044594">
    <property type="term" value="F:17-beta-hydroxysteroid dehydrogenase (NAD+) activity"/>
    <property type="evidence" value="ECO:0007669"/>
    <property type="project" value="TreeGrafter"/>
</dbReference>
<dbReference type="Proteomes" id="UP000006876">
    <property type="component" value="Chromosome"/>
</dbReference>
<dbReference type="PANTHER" id="PTHR13078:SF56">
    <property type="entry name" value="PEROXISOMAL MULTIFUNCTIONAL ENZYME TYPE 2"/>
    <property type="match status" value="1"/>
</dbReference>
<dbReference type="eggNOG" id="COG2030">
    <property type="taxonomic scope" value="Bacteria"/>
</dbReference>
<dbReference type="Pfam" id="PF22622">
    <property type="entry name" value="MFE-2_hydrat-2_N"/>
    <property type="match status" value="1"/>
</dbReference>
<dbReference type="InterPro" id="IPR029069">
    <property type="entry name" value="HotDog_dom_sf"/>
</dbReference>
<dbReference type="PANTHER" id="PTHR13078">
    <property type="entry name" value="PEROXISOMAL MULTIFUNCTIONAL ENZYME TYPE 2-RELATED"/>
    <property type="match status" value="1"/>
</dbReference>
<evidence type="ECO:0000313" key="3">
    <source>
        <dbReference type="EMBL" id="ADP15524.1"/>
    </source>
</evidence>
<dbReference type="GO" id="GO:0006635">
    <property type="term" value="P:fatty acid beta-oxidation"/>
    <property type="evidence" value="ECO:0007669"/>
    <property type="project" value="TreeGrafter"/>
</dbReference>
<feature type="domain" description="MaoC-like" evidence="1">
    <location>
        <begin position="163"/>
        <end position="269"/>
    </location>
</feature>
<evidence type="ECO:0000259" key="2">
    <source>
        <dbReference type="Pfam" id="PF22622"/>
    </source>
</evidence>
<dbReference type="AlphaFoldDB" id="E3HIV3"/>
<gene>
    <name evidence="3" type="ordered locus">AXYL_02201</name>
</gene>
<dbReference type="GO" id="GO:0003857">
    <property type="term" value="F:(3S)-3-hydroxyacyl-CoA dehydrogenase (NAD+) activity"/>
    <property type="evidence" value="ECO:0007669"/>
    <property type="project" value="TreeGrafter"/>
</dbReference>
<dbReference type="CDD" id="cd03448">
    <property type="entry name" value="HDE_HSD"/>
    <property type="match status" value="1"/>
</dbReference>
<dbReference type="EMBL" id="CP002287">
    <property type="protein sequence ID" value="ADP15524.1"/>
    <property type="molecule type" value="Genomic_DNA"/>
</dbReference>
<dbReference type="Gene3D" id="3.10.129.10">
    <property type="entry name" value="Hotdog Thioesterase"/>
    <property type="match status" value="1"/>
</dbReference>